<dbReference type="InterPro" id="IPR036864">
    <property type="entry name" value="Zn2-C6_fun-type_DNA-bd_sf"/>
</dbReference>
<dbReference type="Proteomes" id="UP000325672">
    <property type="component" value="Unassembled WGS sequence"/>
</dbReference>
<name>A0A5N6TBF2_ASPPS</name>
<protein>
    <recommendedName>
        <fullName evidence="8">Zn(2)-C6 fungal-type domain-containing protein</fullName>
    </recommendedName>
</protein>
<evidence type="ECO:0000256" key="1">
    <source>
        <dbReference type="ARBA" id="ARBA00022723"/>
    </source>
</evidence>
<dbReference type="EMBL" id="ML743551">
    <property type="protein sequence ID" value="KAE8143705.1"/>
    <property type="molecule type" value="Genomic_DNA"/>
</dbReference>
<dbReference type="PANTHER" id="PTHR47660:SF3">
    <property type="entry name" value="FINGER DOMAIN PROTEIN, PUTATIVE (AFU_ORTHOLOGUE AFUA_4G03310)-RELATED"/>
    <property type="match status" value="1"/>
</dbReference>
<sequence length="427" mass="48438">MPTSESHHPKQRPPRKKACNNCTKSKVRCSLEKPACSRCRSTGRVCEYSASALGRDSPSGEGGFTEDAGIAYPGSAIDSTPRFDSISVMPIPLPLASTPSSTAWSPSSHIHVRRQVAVASGWRDGDGLDFRTVDLVPSANAEDIRDRWLRPYILPPLGQDEVPKVYHPFTLQYISRILSTYPRCMLKDKDVPPIIHRSQIEGKELPRSLANCYSLVRMWEQAVPGSEMMVMSTLEKEMERLAAEHPEQDYELLSAFQAYLLYTIMLYFSPRGGSSLVNDKMMITLMEMAFRTARNGLFCAAELAHARPTWESWIVVAAKRRAIFTMYLFSSVYNADRLLPNFVADEMRGVYAPGNKALWEAKDRETWSKEYDRYLLQWEDGILEISELWRSAETGSTERRERIERWVQSADEFGMTIFGVCVHIHGC</sequence>
<dbReference type="GO" id="GO:0000981">
    <property type="term" value="F:DNA-binding transcription factor activity, RNA polymerase II-specific"/>
    <property type="evidence" value="ECO:0007669"/>
    <property type="project" value="InterPro"/>
</dbReference>
<dbReference type="GeneID" id="43642533"/>
<dbReference type="AlphaFoldDB" id="A0A5N6TBF2"/>
<gene>
    <name evidence="9" type="ORF">BDV38DRAFT_276789</name>
</gene>
<evidence type="ECO:0000256" key="3">
    <source>
        <dbReference type="ARBA" id="ARBA00023015"/>
    </source>
</evidence>
<dbReference type="SUPFAM" id="SSF57701">
    <property type="entry name" value="Zn2/Cys6 DNA-binding domain"/>
    <property type="match status" value="1"/>
</dbReference>
<dbReference type="CDD" id="cd00067">
    <property type="entry name" value="GAL4"/>
    <property type="match status" value="1"/>
</dbReference>
<keyword evidence="5" id="KW-0804">Transcription</keyword>
<dbReference type="InterPro" id="IPR001138">
    <property type="entry name" value="Zn2Cys6_DnaBD"/>
</dbReference>
<dbReference type="PANTHER" id="PTHR47660">
    <property type="entry name" value="TRANSCRIPTION FACTOR WITH C2H2 AND ZN(2)-CYS(6) DNA BINDING DOMAIN (EUROFUNG)-RELATED-RELATED"/>
    <property type="match status" value="1"/>
</dbReference>
<reference evidence="9 10" key="1">
    <citation type="submission" date="2019-04" db="EMBL/GenBank/DDBJ databases">
        <title>Friends and foes A comparative genomics study of 23 Aspergillus species from section Flavi.</title>
        <authorList>
            <consortium name="DOE Joint Genome Institute"/>
            <person name="Kjaerbolling I."/>
            <person name="Vesth T."/>
            <person name="Frisvad J.C."/>
            <person name="Nybo J.L."/>
            <person name="Theobald S."/>
            <person name="Kildgaard S."/>
            <person name="Isbrandt T."/>
            <person name="Kuo A."/>
            <person name="Sato A."/>
            <person name="Lyhne E.K."/>
            <person name="Kogle M.E."/>
            <person name="Wiebenga A."/>
            <person name="Kun R.S."/>
            <person name="Lubbers R.J."/>
            <person name="Makela M.R."/>
            <person name="Barry K."/>
            <person name="Chovatia M."/>
            <person name="Clum A."/>
            <person name="Daum C."/>
            <person name="Haridas S."/>
            <person name="He G."/>
            <person name="LaButti K."/>
            <person name="Lipzen A."/>
            <person name="Mondo S."/>
            <person name="Riley R."/>
            <person name="Salamov A."/>
            <person name="Simmons B.A."/>
            <person name="Magnuson J.K."/>
            <person name="Henrissat B."/>
            <person name="Mortensen U.H."/>
            <person name="Larsen T.O."/>
            <person name="Devries R.P."/>
            <person name="Grigoriev I.V."/>
            <person name="Machida M."/>
            <person name="Baker S.E."/>
            <person name="Andersen M.R."/>
        </authorList>
    </citation>
    <scope>NUCLEOTIDE SEQUENCE [LARGE SCALE GENOMIC DNA]</scope>
    <source>
        <strain evidence="9 10">CBS 117625</strain>
    </source>
</reference>
<dbReference type="RefSeq" id="XP_031919768.1">
    <property type="nucleotide sequence ID" value="XM_032058323.1"/>
</dbReference>
<evidence type="ECO:0000256" key="2">
    <source>
        <dbReference type="ARBA" id="ARBA00022833"/>
    </source>
</evidence>
<organism evidence="9 10">
    <name type="scientific">Aspergillus pseudotamarii</name>
    <dbReference type="NCBI Taxonomy" id="132259"/>
    <lineage>
        <taxon>Eukaryota</taxon>
        <taxon>Fungi</taxon>
        <taxon>Dikarya</taxon>
        <taxon>Ascomycota</taxon>
        <taxon>Pezizomycotina</taxon>
        <taxon>Eurotiomycetes</taxon>
        <taxon>Eurotiomycetidae</taxon>
        <taxon>Eurotiales</taxon>
        <taxon>Aspergillaceae</taxon>
        <taxon>Aspergillus</taxon>
        <taxon>Aspergillus subgen. Circumdati</taxon>
    </lineage>
</organism>
<keyword evidence="2" id="KW-0862">Zinc</keyword>
<keyword evidence="4" id="KW-0238">DNA-binding</keyword>
<feature type="domain" description="Zn(2)-C6 fungal-type" evidence="8">
    <location>
        <begin position="18"/>
        <end position="48"/>
    </location>
</feature>
<dbReference type="OrthoDB" id="2441642at2759"/>
<dbReference type="Gene3D" id="4.10.240.10">
    <property type="entry name" value="Zn(2)-C6 fungal-type DNA-binding domain"/>
    <property type="match status" value="1"/>
</dbReference>
<evidence type="ECO:0000313" key="10">
    <source>
        <dbReference type="Proteomes" id="UP000325672"/>
    </source>
</evidence>
<proteinExistence type="predicted"/>
<evidence type="ECO:0000256" key="6">
    <source>
        <dbReference type="ARBA" id="ARBA00023242"/>
    </source>
</evidence>
<dbReference type="SMART" id="SM00066">
    <property type="entry name" value="GAL4"/>
    <property type="match status" value="1"/>
</dbReference>
<dbReference type="GO" id="GO:0003677">
    <property type="term" value="F:DNA binding"/>
    <property type="evidence" value="ECO:0007669"/>
    <property type="project" value="UniProtKB-KW"/>
</dbReference>
<dbReference type="Pfam" id="PF00172">
    <property type="entry name" value="Zn_clus"/>
    <property type="match status" value="1"/>
</dbReference>
<keyword evidence="6" id="KW-0539">Nucleus</keyword>
<evidence type="ECO:0000256" key="5">
    <source>
        <dbReference type="ARBA" id="ARBA00023163"/>
    </source>
</evidence>
<keyword evidence="1" id="KW-0479">Metal-binding</keyword>
<feature type="compositionally biased region" description="Basic residues" evidence="7">
    <location>
        <begin position="9"/>
        <end position="18"/>
    </location>
</feature>
<keyword evidence="10" id="KW-1185">Reference proteome</keyword>
<dbReference type="PROSITE" id="PS00463">
    <property type="entry name" value="ZN2_CY6_FUNGAL_1"/>
    <property type="match status" value="1"/>
</dbReference>
<evidence type="ECO:0000259" key="8">
    <source>
        <dbReference type="PROSITE" id="PS50048"/>
    </source>
</evidence>
<dbReference type="PRINTS" id="PR00755">
    <property type="entry name" value="AFLATOXINBRP"/>
</dbReference>
<evidence type="ECO:0000256" key="7">
    <source>
        <dbReference type="SAM" id="MobiDB-lite"/>
    </source>
</evidence>
<dbReference type="GO" id="GO:0009893">
    <property type="term" value="P:positive regulation of metabolic process"/>
    <property type="evidence" value="ECO:0007669"/>
    <property type="project" value="UniProtKB-ARBA"/>
</dbReference>
<dbReference type="GO" id="GO:0008270">
    <property type="term" value="F:zinc ion binding"/>
    <property type="evidence" value="ECO:0007669"/>
    <property type="project" value="InterPro"/>
</dbReference>
<dbReference type="PROSITE" id="PS50048">
    <property type="entry name" value="ZN2_CY6_FUNGAL_2"/>
    <property type="match status" value="1"/>
</dbReference>
<evidence type="ECO:0000313" key="9">
    <source>
        <dbReference type="EMBL" id="KAE8143705.1"/>
    </source>
</evidence>
<evidence type="ECO:0000256" key="4">
    <source>
        <dbReference type="ARBA" id="ARBA00023125"/>
    </source>
</evidence>
<keyword evidence="3" id="KW-0805">Transcription regulation</keyword>
<accession>A0A5N6TBF2</accession>
<feature type="region of interest" description="Disordered" evidence="7">
    <location>
        <begin position="1"/>
        <end position="20"/>
    </location>
</feature>